<dbReference type="CDD" id="cd06561">
    <property type="entry name" value="AlkD_like"/>
    <property type="match status" value="1"/>
</dbReference>
<dbReference type="Gene3D" id="1.25.10.90">
    <property type="match status" value="1"/>
</dbReference>
<evidence type="ECO:0000313" key="3">
    <source>
        <dbReference type="Proteomes" id="UP001055712"/>
    </source>
</evidence>
<dbReference type="SUPFAM" id="SSF48371">
    <property type="entry name" value="ARM repeat"/>
    <property type="match status" value="1"/>
</dbReference>
<proteinExistence type="predicted"/>
<organism evidence="2 3">
    <name type="scientific">Chlorella vulgaris</name>
    <name type="common">Green alga</name>
    <dbReference type="NCBI Taxonomy" id="3077"/>
    <lineage>
        <taxon>Eukaryota</taxon>
        <taxon>Viridiplantae</taxon>
        <taxon>Chlorophyta</taxon>
        <taxon>core chlorophytes</taxon>
        <taxon>Trebouxiophyceae</taxon>
        <taxon>Chlorellales</taxon>
        <taxon>Chlorellaceae</taxon>
        <taxon>Chlorella clade</taxon>
        <taxon>Chlorella</taxon>
    </lineage>
</organism>
<dbReference type="Pfam" id="PF08713">
    <property type="entry name" value="DNA_alkylation"/>
    <property type="match status" value="1"/>
</dbReference>
<dbReference type="PANTHER" id="PTHR34070">
    <property type="entry name" value="ARMADILLO-TYPE FOLD"/>
    <property type="match status" value="1"/>
</dbReference>
<dbReference type="EMBL" id="SIDB01000014">
    <property type="protein sequence ID" value="KAI3423860.1"/>
    <property type="molecule type" value="Genomic_DNA"/>
</dbReference>
<evidence type="ECO:0000256" key="1">
    <source>
        <dbReference type="SAM" id="MobiDB-lite"/>
    </source>
</evidence>
<feature type="compositionally biased region" description="Low complexity" evidence="1">
    <location>
        <begin position="277"/>
        <end position="291"/>
    </location>
</feature>
<evidence type="ECO:0000313" key="2">
    <source>
        <dbReference type="EMBL" id="KAI3423860.1"/>
    </source>
</evidence>
<feature type="region of interest" description="Disordered" evidence="1">
    <location>
        <begin position="270"/>
        <end position="340"/>
    </location>
</feature>
<gene>
    <name evidence="2" type="ORF">D9Q98_009694</name>
</gene>
<protein>
    <recommendedName>
        <fullName evidence="4">DNA alkylation repair enzyme</fullName>
    </recommendedName>
</protein>
<evidence type="ECO:0008006" key="4">
    <source>
        <dbReference type="Google" id="ProtNLM"/>
    </source>
</evidence>
<comment type="caution">
    <text evidence="2">The sequence shown here is derived from an EMBL/GenBank/DDBJ whole genome shotgun (WGS) entry which is preliminary data.</text>
</comment>
<keyword evidence="3" id="KW-1185">Reference proteome</keyword>
<dbReference type="Proteomes" id="UP001055712">
    <property type="component" value="Unassembled WGS sequence"/>
</dbReference>
<dbReference type="PANTHER" id="PTHR34070:SF1">
    <property type="entry name" value="DNA ALKYLATION REPAIR PROTEIN"/>
    <property type="match status" value="1"/>
</dbReference>
<dbReference type="OrthoDB" id="565984at2759"/>
<reference evidence="2" key="1">
    <citation type="journal article" date="2019" name="Plant J.">
        <title>Chlorella vulgaris genome assembly and annotation reveals the molecular basis for metabolic acclimation to high light conditions.</title>
        <authorList>
            <person name="Cecchin M."/>
            <person name="Marcolungo L."/>
            <person name="Rossato M."/>
            <person name="Girolomoni L."/>
            <person name="Cosentino E."/>
            <person name="Cuine S."/>
            <person name="Li-Beisson Y."/>
            <person name="Delledonne M."/>
            <person name="Ballottari M."/>
        </authorList>
    </citation>
    <scope>NUCLEOTIDE SEQUENCE</scope>
    <source>
        <strain evidence="2">211/11P</strain>
    </source>
</reference>
<name>A0A9D4YSD4_CHLVU</name>
<reference evidence="2" key="2">
    <citation type="submission" date="2020-11" db="EMBL/GenBank/DDBJ databases">
        <authorList>
            <person name="Cecchin M."/>
            <person name="Marcolungo L."/>
            <person name="Rossato M."/>
            <person name="Girolomoni L."/>
            <person name="Cosentino E."/>
            <person name="Cuine S."/>
            <person name="Li-Beisson Y."/>
            <person name="Delledonne M."/>
            <person name="Ballottari M."/>
        </authorList>
    </citation>
    <scope>NUCLEOTIDE SEQUENCE</scope>
    <source>
        <strain evidence="2">211/11P</strain>
        <tissue evidence="2">Whole cell</tissue>
    </source>
</reference>
<accession>A0A9D4YSD4</accession>
<sequence length="340" mass="37394">MASGTAGPSPTAAATEWVAAVQELLDAAADPGVKASYDAYFKNVILHRGVRMPGVDAACKAFLSAPDVAAAQPAALQELGMALLRQPLQEDKQAGVTLWKHALLCKGGRAEQWRQELQALQQLYNEGHVFAWSTCDSICGRLLAPLIKQLLKVKAHEGQACAQEVLGWCRQDNLWLRRSSVVAFVTLAKLPDDKVFPGFQAALLDSLALTVRGSERFAQTGTGWVLRELGKGHEAALLRFVDANLAQFSREGLRYALEHQPASVRQRLMAEHKERQAQGQEQEEQGGLQEEPQPEEEEVQEPGQVAPEKRRQRRQPKGGDEQAAAGQRSAGTTKRRKRRE</sequence>
<dbReference type="InterPro" id="IPR016024">
    <property type="entry name" value="ARM-type_fold"/>
</dbReference>
<dbReference type="AlphaFoldDB" id="A0A9D4YSD4"/>
<dbReference type="InterPro" id="IPR014825">
    <property type="entry name" value="DNA_alkylation"/>
</dbReference>